<organism evidence="5 6">
    <name type="scientific">Dongia soli</name>
    <dbReference type="NCBI Taxonomy" id="600628"/>
    <lineage>
        <taxon>Bacteria</taxon>
        <taxon>Pseudomonadati</taxon>
        <taxon>Pseudomonadota</taxon>
        <taxon>Alphaproteobacteria</taxon>
        <taxon>Rhodospirillales</taxon>
        <taxon>Dongiaceae</taxon>
        <taxon>Dongia</taxon>
    </lineage>
</organism>
<evidence type="ECO:0000256" key="3">
    <source>
        <dbReference type="SAM" id="SignalP"/>
    </source>
</evidence>
<dbReference type="Gene3D" id="2.60.40.420">
    <property type="entry name" value="Cupredoxins - blue copper proteins"/>
    <property type="match status" value="1"/>
</dbReference>
<protein>
    <submittedName>
        <fullName evidence="5">Cupredoxin domain-containing protein</fullName>
    </submittedName>
</protein>
<dbReference type="PANTHER" id="PTHR38439:SF3">
    <property type="entry name" value="COPPER-RESISTANT CUPROPROTEIN COPI"/>
    <property type="match status" value="1"/>
</dbReference>
<feature type="signal peptide" evidence="3">
    <location>
        <begin position="1"/>
        <end position="21"/>
    </location>
</feature>
<reference evidence="5 6" key="1">
    <citation type="journal article" date="2016" name="Antonie Van Leeuwenhoek">
        <title>Dongia soli sp. nov., isolated from soil from Dokdo, Korea.</title>
        <authorList>
            <person name="Kim D.U."/>
            <person name="Lee H."/>
            <person name="Kim H."/>
            <person name="Kim S.G."/>
            <person name="Ka J.O."/>
        </authorList>
    </citation>
    <scope>NUCLEOTIDE SEQUENCE [LARGE SCALE GENOMIC DNA]</scope>
    <source>
        <strain evidence="5 6">D78</strain>
    </source>
</reference>
<dbReference type="PROSITE" id="PS51257">
    <property type="entry name" value="PROKAR_LIPOPROTEIN"/>
    <property type="match status" value="1"/>
</dbReference>
<comment type="caution">
    <text evidence="5">The sequence shown here is derived from an EMBL/GenBank/DDBJ whole genome shotgun (WGS) entry which is preliminary data.</text>
</comment>
<dbReference type="Proteomes" id="UP001279642">
    <property type="component" value="Unassembled WGS sequence"/>
</dbReference>
<dbReference type="InterPro" id="IPR008972">
    <property type="entry name" value="Cupredoxin"/>
</dbReference>
<dbReference type="RefSeq" id="WP_320510289.1">
    <property type="nucleotide sequence ID" value="NZ_JAXCLW010000008.1"/>
</dbReference>
<dbReference type="EMBL" id="JAXCLW010000008">
    <property type="protein sequence ID" value="MDY0885215.1"/>
    <property type="molecule type" value="Genomic_DNA"/>
</dbReference>
<evidence type="ECO:0000256" key="1">
    <source>
        <dbReference type="ARBA" id="ARBA00022723"/>
    </source>
</evidence>
<keyword evidence="2" id="KW-0186">Copper</keyword>
<gene>
    <name evidence="5" type="ORF">SMD27_20405</name>
</gene>
<feature type="domain" description="EfeO-type cupredoxin-like" evidence="4">
    <location>
        <begin position="38"/>
        <end position="155"/>
    </location>
</feature>
<dbReference type="Pfam" id="PF13473">
    <property type="entry name" value="Cupredoxin_1"/>
    <property type="match status" value="1"/>
</dbReference>
<evidence type="ECO:0000313" key="5">
    <source>
        <dbReference type="EMBL" id="MDY0885215.1"/>
    </source>
</evidence>
<feature type="chain" id="PRO_5045844116" evidence="3">
    <location>
        <begin position="22"/>
        <end position="156"/>
    </location>
</feature>
<dbReference type="InterPro" id="IPR028096">
    <property type="entry name" value="EfeO_Cupredoxin"/>
</dbReference>
<name>A0ABU5EI90_9PROT</name>
<keyword evidence="6" id="KW-1185">Reference proteome</keyword>
<dbReference type="SUPFAM" id="SSF49503">
    <property type="entry name" value="Cupredoxins"/>
    <property type="match status" value="1"/>
</dbReference>
<dbReference type="InterPro" id="IPR050845">
    <property type="entry name" value="Cu-binding_ET"/>
</dbReference>
<evidence type="ECO:0000256" key="2">
    <source>
        <dbReference type="ARBA" id="ARBA00023008"/>
    </source>
</evidence>
<keyword evidence="3" id="KW-0732">Signal</keyword>
<dbReference type="PANTHER" id="PTHR38439">
    <property type="entry name" value="AURACYANIN-B"/>
    <property type="match status" value="1"/>
</dbReference>
<keyword evidence="1" id="KW-0479">Metal-binding</keyword>
<evidence type="ECO:0000313" key="6">
    <source>
        <dbReference type="Proteomes" id="UP001279642"/>
    </source>
</evidence>
<evidence type="ECO:0000259" key="4">
    <source>
        <dbReference type="Pfam" id="PF13473"/>
    </source>
</evidence>
<accession>A0ABU5EI90</accession>
<proteinExistence type="predicted"/>
<sequence>MTHKLKLSALLALALLVTACASDKPATQSASVDKAAIVSSTDWSASHTVEVDLADFSFSPGTLNFKHNTPYRLHLVNTSGHAHTFSSKTFFKAIAIDKMQKNGTDVSTASLNQDIELKGGEQADLYFVAPTPGNYDLYCDEFLHEAMGMSGKIAVL</sequence>